<reference evidence="1" key="1">
    <citation type="submission" date="2009-01" db="EMBL/GenBank/DDBJ databases">
        <title>The Genome Sequence of Brucella pinnipedialis M292/94/1.</title>
        <authorList>
            <consortium name="The Broad Institute Genome Sequencing Platform"/>
            <person name="Ward D."/>
            <person name="Young S.K."/>
            <person name="Kodira C.D."/>
            <person name="Zeng Q."/>
            <person name="Koehrsen M."/>
            <person name="Alvarado L."/>
            <person name="Berlin A."/>
            <person name="Borenstein D."/>
            <person name="Chen Z."/>
            <person name="Engels R."/>
            <person name="Freedman E."/>
            <person name="Gellesch M."/>
            <person name="Goldberg J."/>
            <person name="Griggs A."/>
            <person name="Gujja S."/>
            <person name="Heiman D."/>
            <person name="Hepburn T."/>
            <person name="Howarth C."/>
            <person name="Jen D."/>
            <person name="Larson L."/>
            <person name="Lewis B."/>
            <person name="Mehta T."/>
            <person name="Park D."/>
            <person name="Pearson M."/>
            <person name="Roberts A."/>
            <person name="Saif S."/>
            <person name="Shea T."/>
            <person name="Shenoy N."/>
            <person name="Sisk P."/>
            <person name="Stolte C."/>
            <person name="Sykes S."/>
            <person name="Walk T."/>
            <person name="White J."/>
            <person name="Yandava C."/>
            <person name="Whatmore A.M."/>
            <person name="Perrett L.L."/>
            <person name="O'Callaghan D."/>
            <person name="Nusbaum C."/>
            <person name="Galagan J."/>
            <person name="Birren B."/>
        </authorList>
    </citation>
    <scope>NUCLEOTIDE SEQUENCE [LARGE SCALE GENOMIC DNA]</scope>
    <source>
        <strain evidence="1">M292/94/1</strain>
    </source>
</reference>
<dbReference type="Proteomes" id="UP000004659">
    <property type="component" value="Unassembled WGS sequence"/>
</dbReference>
<evidence type="ECO:0000313" key="1">
    <source>
        <dbReference type="EMBL" id="EEZ31697.1"/>
    </source>
</evidence>
<dbReference type="HOGENOM" id="CLU_2521117_0_0_5"/>
<proteinExistence type="predicted"/>
<name>A0A0E1XEC0_9HYPH</name>
<sequence length="84" mass="9388">MAALAIIVRFTDFAFNPVTLVPHAYHNTSAILAIIRPMAIPSYTFTSLGIRTANRTDQSRVPTRVTRVPWLDGEMAIKCLQNPF</sequence>
<dbReference type="EMBL" id="EQ999546">
    <property type="protein sequence ID" value="EEZ31697.1"/>
    <property type="molecule type" value="Genomic_DNA"/>
</dbReference>
<gene>
    <name evidence="1" type="ORF">BALG_01817</name>
</gene>
<dbReference type="GeneID" id="89807977"/>
<protein>
    <submittedName>
        <fullName evidence="1">Uncharacterized protein</fullName>
    </submittedName>
</protein>
<dbReference type="RefSeq" id="WP_004688635.1">
    <property type="nucleotide sequence ID" value="NZ_EQ999546.1"/>
</dbReference>
<accession>A0A0E1XEC0</accession>
<organism evidence="1">
    <name type="scientific">Brucella pinnipedialis M292/94/1</name>
    <dbReference type="NCBI Taxonomy" id="520462"/>
    <lineage>
        <taxon>Bacteria</taxon>
        <taxon>Pseudomonadati</taxon>
        <taxon>Pseudomonadota</taxon>
        <taxon>Alphaproteobacteria</taxon>
        <taxon>Hyphomicrobiales</taxon>
        <taxon>Brucellaceae</taxon>
        <taxon>Brucella/Ochrobactrum group</taxon>
        <taxon>Brucella</taxon>
    </lineage>
</organism>
<dbReference type="AlphaFoldDB" id="A0A0E1XEC0"/>